<evidence type="ECO:0000313" key="5">
    <source>
        <dbReference type="Proteomes" id="UP000824112"/>
    </source>
</evidence>
<dbReference type="EMBL" id="DVNA01000234">
    <property type="protein sequence ID" value="HIU56152.1"/>
    <property type="molecule type" value="Genomic_DNA"/>
</dbReference>
<dbReference type="Proteomes" id="UP000824112">
    <property type="component" value="Unassembled WGS sequence"/>
</dbReference>
<sequence>MGINKAIIVGNVGQDPDIRYVESNVCVANFTVATTEKGYTSATGTKIPDRTEWHNIVAWRSTAEYIEKYVKKGDLVYIEGKLRTRTWNDKSGIQRYITEIYVDTFLLLNSKKNI</sequence>
<dbReference type="GO" id="GO:0009295">
    <property type="term" value="C:nucleoid"/>
    <property type="evidence" value="ECO:0007669"/>
    <property type="project" value="TreeGrafter"/>
</dbReference>
<dbReference type="PANTHER" id="PTHR10302:SF27">
    <property type="entry name" value="SINGLE-STRANDED DNA-BINDING PROTEIN"/>
    <property type="match status" value="1"/>
</dbReference>
<gene>
    <name evidence="4" type="primary">ssb</name>
    <name evidence="4" type="ORF">IAB03_10160</name>
</gene>
<keyword evidence="1 2" id="KW-0238">DNA-binding</keyword>
<dbReference type="PANTHER" id="PTHR10302">
    <property type="entry name" value="SINGLE-STRANDED DNA-BINDING PROTEIN"/>
    <property type="match status" value="1"/>
</dbReference>
<comment type="subunit">
    <text evidence="2">Homotetramer.</text>
</comment>
<dbReference type="HAMAP" id="MF_00984">
    <property type="entry name" value="SSB"/>
    <property type="match status" value="1"/>
</dbReference>
<dbReference type="Gene3D" id="2.40.50.140">
    <property type="entry name" value="Nucleic acid-binding proteins"/>
    <property type="match status" value="1"/>
</dbReference>
<organism evidence="4 5">
    <name type="scientific">Candidatus Gallibacteroides avistercoris</name>
    <dbReference type="NCBI Taxonomy" id="2840833"/>
    <lineage>
        <taxon>Bacteria</taxon>
        <taxon>Pseudomonadati</taxon>
        <taxon>Bacteroidota</taxon>
        <taxon>Bacteroidia</taxon>
        <taxon>Bacteroidales</taxon>
        <taxon>Bacteroidaceae</taxon>
        <taxon>Bacteroidaceae incertae sedis</taxon>
        <taxon>Candidatus Gallibacteroides</taxon>
    </lineage>
</organism>
<dbReference type="InterPro" id="IPR011344">
    <property type="entry name" value="ssDNA-bd"/>
</dbReference>
<evidence type="ECO:0000256" key="2">
    <source>
        <dbReference type="HAMAP-Rule" id="MF_00984"/>
    </source>
</evidence>
<dbReference type="CDD" id="cd04496">
    <property type="entry name" value="SSB_OBF"/>
    <property type="match status" value="1"/>
</dbReference>
<reference evidence="4" key="2">
    <citation type="journal article" date="2021" name="PeerJ">
        <title>Extensive microbial diversity within the chicken gut microbiome revealed by metagenomics and culture.</title>
        <authorList>
            <person name="Gilroy R."/>
            <person name="Ravi A."/>
            <person name="Getino M."/>
            <person name="Pursley I."/>
            <person name="Horton D.L."/>
            <person name="Alikhan N.F."/>
            <person name="Baker D."/>
            <person name="Gharbi K."/>
            <person name="Hall N."/>
            <person name="Watson M."/>
            <person name="Adriaenssens E.M."/>
            <person name="Foster-Nyarko E."/>
            <person name="Jarju S."/>
            <person name="Secka A."/>
            <person name="Antonio M."/>
            <person name="Oren A."/>
            <person name="Chaudhuri R.R."/>
            <person name="La Ragione R."/>
            <person name="Hildebrand F."/>
            <person name="Pallen M.J."/>
        </authorList>
    </citation>
    <scope>NUCLEOTIDE SEQUENCE</scope>
    <source>
        <strain evidence="4">CHK158-818</strain>
    </source>
</reference>
<evidence type="ECO:0000256" key="1">
    <source>
        <dbReference type="ARBA" id="ARBA00023125"/>
    </source>
</evidence>
<proteinExistence type="inferred from homology"/>
<name>A0A9D1SE04_9BACT</name>
<dbReference type="AlphaFoldDB" id="A0A9D1SE04"/>
<dbReference type="NCBIfam" id="TIGR00621">
    <property type="entry name" value="ssb"/>
    <property type="match status" value="1"/>
</dbReference>
<comment type="caution">
    <text evidence="4">The sequence shown here is derived from an EMBL/GenBank/DDBJ whole genome shotgun (WGS) entry which is preliminary data.</text>
</comment>
<dbReference type="GO" id="GO:0006260">
    <property type="term" value="P:DNA replication"/>
    <property type="evidence" value="ECO:0007669"/>
    <property type="project" value="InterPro"/>
</dbReference>
<dbReference type="Pfam" id="PF00436">
    <property type="entry name" value="SSB"/>
    <property type="match status" value="1"/>
</dbReference>
<reference evidence="4" key="1">
    <citation type="submission" date="2020-10" db="EMBL/GenBank/DDBJ databases">
        <authorList>
            <person name="Gilroy R."/>
        </authorList>
    </citation>
    <scope>NUCLEOTIDE SEQUENCE</scope>
    <source>
        <strain evidence="4">CHK158-818</strain>
    </source>
</reference>
<comment type="caution">
    <text evidence="2">Lacks conserved residue(s) required for the propagation of feature annotation.</text>
</comment>
<evidence type="ECO:0000313" key="4">
    <source>
        <dbReference type="EMBL" id="HIU56152.1"/>
    </source>
</evidence>
<dbReference type="InterPro" id="IPR012340">
    <property type="entry name" value="NA-bd_OB-fold"/>
</dbReference>
<dbReference type="GO" id="GO:0003697">
    <property type="term" value="F:single-stranded DNA binding"/>
    <property type="evidence" value="ECO:0007669"/>
    <property type="project" value="UniProtKB-UniRule"/>
</dbReference>
<dbReference type="InterPro" id="IPR000424">
    <property type="entry name" value="Primosome_PriB/ssb"/>
</dbReference>
<dbReference type="PIRSF" id="PIRSF002070">
    <property type="entry name" value="SSB"/>
    <property type="match status" value="1"/>
</dbReference>
<dbReference type="SUPFAM" id="SSF50249">
    <property type="entry name" value="Nucleic acid-binding proteins"/>
    <property type="match status" value="1"/>
</dbReference>
<evidence type="ECO:0000256" key="3">
    <source>
        <dbReference type="PIRNR" id="PIRNR002070"/>
    </source>
</evidence>
<accession>A0A9D1SE04</accession>
<protein>
    <recommendedName>
        <fullName evidence="2 3">Single-stranded DNA-binding protein</fullName>
        <shortName evidence="2">SSB</shortName>
    </recommendedName>
</protein>
<dbReference type="PROSITE" id="PS50935">
    <property type="entry name" value="SSB"/>
    <property type="match status" value="1"/>
</dbReference>